<gene>
    <name evidence="3" type="ORF">HannXRQ_Chr14g0453381</name>
    <name evidence="2" type="ORF">HanXRQr2_Chr14g0658241</name>
</gene>
<evidence type="ECO:0000313" key="2">
    <source>
        <dbReference type="EMBL" id="KAF5770330.1"/>
    </source>
</evidence>
<evidence type="ECO:0000313" key="3">
    <source>
        <dbReference type="EMBL" id="OTF99146.1"/>
    </source>
</evidence>
<keyword evidence="1" id="KW-0472">Membrane</keyword>
<keyword evidence="1" id="KW-1133">Transmembrane helix</keyword>
<keyword evidence="4" id="KW-1185">Reference proteome</keyword>
<dbReference type="AlphaFoldDB" id="A0A251SJX0"/>
<name>A0A251SJX0_HELAN</name>
<reference evidence="3" key="2">
    <citation type="submission" date="2017-02" db="EMBL/GenBank/DDBJ databases">
        <title>Sunflower complete genome.</title>
        <authorList>
            <person name="Langlade N."/>
            <person name="Munos S."/>
        </authorList>
    </citation>
    <scope>NUCLEOTIDE SEQUENCE [LARGE SCALE GENOMIC DNA]</scope>
    <source>
        <tissue evidence="3">Leaves</tissue>
    </source>
</reference>
<dbReference type="InParanoid" id="A0A251SJX0"/>
<dbReference type="Gramene" id="mRNA:HanXRQr2_Chr14g0658241">
    <property type="protein sequence ID" value="mRNA:HanXRQr2_Chr14g0658241"/>
    <property type="gene ID" value="HanXRQr2_Chr14g0658241"/>
</dbReference>
<feature type="transmembrane region" description="Helical" evidence="1">
    <location>
        <begin position="12"/>
        <end position="30"/>
    </location>
</feature>
<accession>A0A251SJX0</accession>
<sequence>MAIFFEEADYHLRLQAVHLAVASFFVFLWISTKKLESDVVTASLILAKMSHFE</sequence>
<evidence type="ECO:0000256" key="1">
    <source>
        <dbReference type="SAM" id="Phobius"/>
    </source>
</evidence>
<reference evidence="2 4" key="1">
    <citation type="journal article" date="2017" name="Nature">
        <title>The sunflower genome provides insights into oil metabolism, flowering and Asterid evolution.</title>
        <authorList>
            <person name="Badouin H."/>
            <person name="Gouzy J."/>
            <person name="Grassa C.J."/>
            <person name="Murat F."/>
            <person name="Staton S.E."/>
            <person name="Cottret L."/>
            <person name="Lelandais-Briere C."/>
            <person name="Owens G.L."/>
            <person name="Carrere S."/>
            <person name="Mayjonade B."/>
            <person name="Legrand L."/>
            <person name="Gill N."/>
            <person name="Kane N.C."/>
            <person name="Bowers J.E."/>
            <person name="Hubner S."/>
            <person name="Bellec A."/>
            <person name="Berard A."/>
            <person name="Berges H."/>
            <person name="Blanchet N."/>
            <person name="Boniface M.C."/>
            <person name="Brunel D."/>
            <person name="Catrice O."/>
            <person name="Chaidir N."/>
            <person name="Claudel C."/>
            <person name="Donnadieu C."/>
            <person name="Faraut T."/>
            <person name="Fievet G."/>
            <person name="Helmstetter N."/>
            <person name="King M."/>
            <person name="Knapp S.J."/>
            <person name="Lai Z."/>
            <person name="Le Paslier M.C."/>
            <person name="Lippi Y."/>
            <person name="Lorenzon L."/>
            <person name="Mandel J.R."/>
            <person name="Marage G."/>
            <person name="Marchand G."/>
            <person name="Marquand E."/>
            <person name="Bret-Mestries E."/>
            <person name="Morien E."/>
            <person name="Nambeesan S."/>
            <person name="Nguyen T."/>
            <person name="Pegot-Espagnet P."/>
            <person name="Pouilly N."/>
            <person name="Raftis F."/>
            <person name="Sallet E."/>
            <person name="Schiex T."/>
            <person name="Thomas J."/>
            <person name="Vandecasteele C."/>
            <person name="Vares D."/>
            <person name="Vear F."/>
            <person name="Vautrin S."/>
            <person name="Crespi M."/>
            <person name="Mangin B."/>
            <person name="Burke J.M."/>
            <person name="Salse J."/>
            <person name="Munos S."/>
            <person name="Vincourt P."/>
            <person name="Rieseberg L.H."/>
            <person name="Langlade N.B."/>
        </authorList>
    </citation>
    <scope>NUCLEOTIDE SEQUENCE [LARGE SCALE GENOMIC DNA]</scope>
    <source>
        <strain evidence="4">cv. SF193</strain>
        <tissue evidence="2">Leaves</tissue>
    </source>
</reference>
<reference evidence="2" key="3">
    <citation type="submission" date="2020-06" db="EMBL/GenBank/DDBJ databases">
        <title>Helianthus annuus Genome sequencing and assembly Release 2.</title>
        <authorList>
            <person name="Gouzy J."/>
            <person name="Langlade N."/>
            <person name="Munos S."/>
        </authorList>
    </citation>
    <scope>NUCLEOTIDE SEQUENCE</scope>
    <source>
        <tissue evidence="2">Leaves</tissue>
    </source>
</reference>
<keyword evidence="1" id="KW-0812">Transmembrane</keyword>
<dbReference type="EMBL" id="MNCJ02000329">
    <property type="protein sequence ID" value="KAF5770330.1"/>
    <property type="molecule type" value="Genomic_DNA"/>
</dbReference>
<dbReference type="EMBL" id="CM007903">
    <property type="protein sequence ID" value="OTF99146.1"/>
    <property type="molecule type" value="Genomic_DNA"/>
</dbReference>
<organism evidence="3 4">
    <name type="scientific">Helianthus annuus</name>
    <name type="common">Common sunflower</name>
    <dbReference type="NCBI Taxonomy" id="4232"/>
    <lineage>
        <taxon>Eukaryota</taxon>
        <taxon>Viridiplantae</taxon>
        <taxon>Streptophyta</taxon>
        <taxon>Embryophyta</taxon>
        <taxon>Tracheophyta</taxon>
        <taxon>Spermatophyta</taxon>
        <taxon>Magnoliopsida</taxon>
        <taxon>eudicotyledons</taxon>
        <taxon>Gunneridae</taxon>
        <taxon>Pentapetalae</taxon>
        <taxon>asterids</taxon>
        <taxon>campanulids</taxon>
        <taxon>Asterales</taxon>
        <taxon>Asteraceae</taxon>
        <taxon>Asteroideae</taxon>
        <taxon>Heliantheae alliance</taxon>
        <taxon>Heliantheae</taxon>
        <taxon>Helianthus</taxon>
    </lineage>
</organism>
<protein>
    <submittedName>
        <fullName evidence="3">Uncharacterized protein</fullName>
    </submittedName>
</protein>
<proteinExistence type="predicted"/>
<dbReference type="Proteomes" id="UP000215914">
    <property type="component" value="Chromosome 14"/>
</dbReference>
<evidence type="ECO:0000313" key="4">
    <source>
        <dbReference type="Proteomes" id="UP000215914"/>
    </source>
</evidence>